<dbReference type="EMBL" id="CP015199">
    <property type="protein sequence ID" value="ANF51346.1"/>
    <property type="molecule type" value="Genomic_DNA"/>
</dbReference>
<dbReference type="AlphaFoldDB" id="A0A172XWR0"/>
<dbReference type="InterPro" id="IPR001173">
    <property type="entry name" value="Glyco_trans_2-like"/>
</dbReference>
<dbReference type="KEGG" id="chh:A0O34_12860"/>
<feature type="domain" description="Glycosyltransferase 2-like" evidence="1">
    <location>
        <begin position="5"/>
        <end position="161"/>
    </location>
</feature>
<keyword evidence="2" id="KW-0808">Transferase</keyword>
<sequence length="275" mass="32123">MNKISILIANYNNGKYFLECYNSIINQTYTNWEVIIVDDVSTDESVETIKTIIQDDERFKFFQNSSNKGCGFTKRECMKHATGEICAYLDPDDALYPNALEESAEEYLFNNKTVATYSKMMLCDENLNPQKTFSATKRIFNDMYFFNCPIQFAHFFTFKRETYLKTQGINQHLKSAVDQDLYLKILELGDVVFINEDLYKYRLHADGISQHNSKESAKDSFAKVIHDAMKRRGIKRINGKSIPNQFTNADEIYKLLEYQTAPLFRIRNKFNIAFM</sequence>
<dbReference type="RefSeq" id="WP_066755201.1">
    <property type="nucleotide sequence ID" value="NZ_CP015199.1"/>
</dbReference>
<name>A0A172XWR0_9FLAO</name>
<keyword evidence="3" id="KW-1185">Reference proteome</keyword>
<evidence type="ECO:0000313" key="2">
    <source>
        <dbReference type="EMBL" id="ANF51346.1"/>
    </source>
</evidence>
<proteinExistence type="predicted"/>
<dbReference type="Proteomes" id="UP000077824">
    <property type="component" value="Chromosome"/>
</dbReference>
<protein>
    <submittedName>
        <fullName evidence="2">Glycosyl transferase family 2</fullName>
    </submittedName>
</protein>
<evidence type="ECO:0000259" key="1">
    <source>
        <dbReference type="Pfam" id="PF00535"/>
    </source>
</evidence>
<dbReference type="GO" id="GO:0016758">
    <property type="term" value="F:hexosyltransferase activity"/>
    <property type="evidence" value="ECO:0007669"/>
    <property type="project" value="UniProtKB-ARBA"/>
</dbReference>
<dbReference type="PANTHER" id="PTHR22916">
    <property type="entry name" value="GLYCOSYLTRANSFERASE"/>
    <property type="match status" value="1"/>
</dbReference>
<dbReference type="STRING" id="1685010.A0O34_12860"/>
<accession>A0A172XWR0</accession>
<dbReference type="PANTHER" id="PTHR22916:SF3">
    <property type="entry name" value="UDP-GLCNAC:BETAGAL BETA-1,3-N-ACETYLGLUCOSAMINYLTRANSFERASE-LIKE PROTEIN 1"/>
    <property type="match status" value="1"/>
</dbReference>
<dbReference type="Gene3D" id="3.90.550.10">
    <property type="entry name" value="Spore Coat Polysaccharide Biosynthesis Protein SpsA, Chain A"/>
    <property type="match status" value="1"/>
</dbReference>
<gene>
    <name evidence="2" type="ORF">A0O34_12860</name>
</gene>
<reference evidence="2 3" key="1">
    <citation type="submission" date="2016-04" db="EMBL/GenBank/DDBJ databases">
        <title>Complete Genome Sequence of Chryseobacterium sp. IHBB 10212.</title>
        <authorList>
            <person name="Pal M."/>
            <person name="Swarnkar M.K."/>
            <person name="Kaushal K."/>
            <person name="Chhibber S."/>
            <person name="Singh A.K."/>
            <person name="Gulati A."/>
        </authorList>
    </citation>
    <scope>NUCLEOTIDE SEQUENCE [LARGE SCALE GENOMIC DNA]</scope>
    <source>
        <strain evidence="2 3">IHBB 10212</strain>
    </source>
</reference>
<dbReference type="Pfam" id="PF00535">
    <property type="entry name" value="Glycos_transf_2"/>
    <property type="match status" value="1"/>
</dbReference>
<dbReference type="OrthoDB" id="635429at2"/>
<evidence type="ECO:0000313" key="3">
    <source>
        <dbReference type="Proteomes" id="UP000077824"/>
    </source>
</evidence>
<dbReference type="InterPro" id="IPR029044">
    <property type="entry name" value="Nucleotide-diphossugar_trans"/>
</dbReference>
<dbReference type="SUPFAM" id="SSF53448">
    <property type="entry name" value="Nucleotide-diphospho-sugar transferases"/>
    <property type="match status" value="1"/>
</dbReference>
<organism evidence="2 3">
    <name type="scientific">Chryseobacterium glaciei</name>
    <dbReference type="NCBI Taxonomy" id="1685010"/>
    <lineage>
        <taxon>Bacteria</taxon>
        <taxon>Pseudomonadati</taxon>
        <taxon>Bacteroidota</taxon>
        <taxon>Flavobacteriia</taxon>
        <taxon>Flavobacteriales</taxon>
        <taxon>Weeksellaceae</taxon>
        <taxon>Chryseobacterium group</taxon>
        <taxon>Chryseobacterium</taxon>
    </lineage>
</organism>